<evidence type="ECO:0000259" key="7">
    <source>
        <dbReference type="Pfam" id="PF00892"/>
    </source>
</evidence>
<feature type="transmembrane region" description="Helical" evidence="6">
    <location>
        <begin position="69"/>
        <end position="87"/>
    </location>
</feature>
<evidence type="ECO:0000256" key="1">
    <source>
        <dbReference type="ARBA" id="ARBA00004651"/>
    </source>
</evidence>
<name>A0A5B8RYU8_9BURK</name>
<feature type="transmembrane region" description="Helical" evidence="6">
    <location>
        <begin position="268"/>
        <end position="285"/>
    </location>
</feature>
<dbReference type="InterPro" id="IPR000620">
    <property type="entry name" value="EamA_dom"/>
</dbReference>
<evidence type="ECO:0000313" key="8">
    <source>
        <dbReference type="EMBL" id="QEA13017.1"/>
    </source>
</evidence>
<keyword evidence="5 6" id="KW-0472">Membrane</keyword>
<evidence type="ECO:0000256" key="3">
    <source>
        <dbReference type="ARBA" id="ARBA00022692"/>
    </source>
</evidence>
<dbReference type="Proteomes" id="UP000321199">
    <property type="component" value="Chromosome"/>
</dbReference>
<feature type="domain" description="EamA" evidence="7">
    <location>
        <begin position="9"/>
        <end position="140"/>
    </location>
</feature>
<feature type="transmembrane region" description="Helical" evidence="6">
    <location>
        <begin position="182"/>
        <end position="202"/>
    </location>
</feature>
<dbReference type="Pfam" id="PF00892">
    <property type="entry name" value="EamA"/>
    <property type="match status" value="2"/>
</dbReference>
<evidence type="ECO:0000256" key="6">
    <source>
        <dbReference type="SAM" id="Phobius"/>
    </source>
</evidence>
<dbReference type="InterPro" id="IPR051258">
    <property type="entry name" value="Diverse_Substrate_Transporter"/>
</dbReference>
<dbReference type="KEGG" id="cof:FOZ74_08230"/>
<feature type="transmembrane region" description="Helical" evidence="6">
    <location>
        <begin position="93"/>
        <end position="112"/>
    </location>
</feature>
<dbReference type="PANTHER" id="PTHR42920:SF5">
    <property type="entry name" value="EAMA DOMAIN-CONTAINING PROTEIN"/>
    <property type="match status" value="1"/>
</dbReference>
<dbReference type="SUPFAM" id="SSF103481">
    <property type="entry name" value="Multidrug resistance efflux transporter EmrE"/>
    <property type="match status" value="2"/>
</dbReference>
<proteinExistence type="predicted"/>
<feature type="transmembrane region" description="Helical" evidence="6">
    <location>
        <begin position="149"/>
        <end position="170"/>
    </location>
</feature>
<feature type="domain" description="EamA" evidence="7">
    <location>
        <begin position="153"/>
        <end position="285"/>
    </location>
</feature>
<keyword evidence="3 6" id="KW-0812">Transmembrane</keyword>
<reference evidence="8 9" key="1">
    <citation type="submission" date="2019-07" db="EMBL/GenBank/DDBJ databases">
        <title>Complete genome sequence of Comamonas sp. NLF 7-7 isolated from livestock.</title>
        <authorList>
            <person name="Kim D.H."/>
            <person name="Kim J.G."/>
        </authorList>
    </citation>
    <scope>NUCLEOTIDE SEQUENCE [LARGE SCALE GENOMIC DNA]</scope>
    <source>
        <strain evidence="8 9">NLF 7-7</strain>
    </source>
</reference>
<dbReference type="GO" id="GO:0005886">
    <property type="term" value="C:plasma membrane"/>
    <property type="evidence" value="ECO:0007669"/>
    <property type="project" value="UniProtKB-SubCell"/>
</dbReference>
<keyword evidence="9" id="KW-1185">Reference proteome</keyword>
<evidence type="ECO:0000313" key="9">
    <source>
        <dbReference type="Proteomes" id="UP000321199"/>
    </source>
</evidence>
<dbReference type="PANTHER" id="PTHR42920">
    <property type="entry name" value="OS03G0707200 PROTEIN-RELATED"/>
    <property type="match status" value="1"/>
</dbReference>
<dbReference type="OrthoDB" id="9787117at2"/>
<keyword evidence="4 6" id="KW-1133">Transmembrane helix</keyword>
<evidence type="ECO:0000256" key="4">
    <source>
        <dbReference type="ARBA" id="ARBA00022989"/>
    </source>
</evidence>
<gene>
    <name evidence="8" type="ORF">FOZ74_08230</name>
</gene>
<sequence length="295" mass="30163">MTTAPTSSRGVLLVLFAAMLWGSTGTAQALAPSGLSSYWVGALRVALAAGFFVLLALRSPVQRGPWPWTRLLLAAVCIAAYNLSFFAGVRASGVALGTAIAVGSAPIWAGLIQTLVQRRLPPPLWWLGTLVSVASGALMTLAQGEQLQLTPAGVALCLTAGLSYASYTLLNKGLVLHLGAAWTNLGVFGVAGLLSVPAAWWLSGPLPALGGSWGVVLFLGLVSTGLAYLLFSSGLRHISGATGVTLALAEPVTAFVLAVLVVGEFQPLAAWLGLAGVVAGLLMVVRAELRAGAAR</sequence>
<dbReference type="AlphaFoldDB" id="A0A5B8RYU8"/>
<feature type="transmembrane region" description="Helical" evidence="6">
    <location>
        <begin position="39"/>
        <end position="57"/>
    </location>
</feature>
<evidence type="ECO:0000256" key="2">
    <source>
        <dbReference type="ARBA" id="ARBA00022475"/>
    </source>
</evidence>
<dbReference type="EMBL" id="CP042344">
    <property type="protein sequence ID" value="QEA13017.1"/>
    <property type="molecule type" value="Genomic_DNA"/>
</dbReference>
<organism evidence="8 9">
    <name type="scientific">Comamonas flocculans</name>
    <dbReference type="NCBI Taxonomy" id="2597701"/>
    <lineage>
        <taxon>Bacteria</taxon>
        <taxon>Pseudomonadati</taxon>
        <taxon>Pseudomonadota</taxon>
        <taxon>Betaproteobacteria</taxon>
        <taxon>Burkholderiales</taxon>
        <taxon>Comamonadaceae</taxon>
        <taxon>Comamonas</taxon>
    </lineage>
</organism>
<accession>A0A5B8RYU8</accession>
<comment type="subcellular location">
    <subcellularLocation>
        <location evidence="1">Cell membrane</location>
        <topology evidence="1">Multi-pass membrane protein</topology>
    </subcellularLocation>
</comment>
<feature type="transmembrane region" description="Helical" evidence="6">
    <location>
        <begin position="208"/>
        <end position="231"/>
    </location>
</feature>
<feature type="transmembrane region" description="Helical" evidence="6">
    <location>
        <begin position="124"/>
        <end position="143"/>
    </location>
</feature>
<dbReference type="RefSeq" id="WP_146912610.1">
    <property type="nucleotide sequence ID" value="NZ_CP042344.1"/>
</dbReference>
<protein>
    <submittedName>
        <fullName evidence="8">EamA family transporter</fullName>
    </submittedName>
</protein>
<feature type="transmembrane region" description="Helical" evidence="6">
    <location>
        <begin position="243"/>
        <end position="262"/>
    </location>
</feature>
<dbReference type="InterPro" id="IPR037185">
    <property type="entry name" value="EmrE-like"/>
</dbReference>
<keyword evidence="2" id="KW-1003">Cell membrane</keyword>
<evidence type="ECO:0000256" key="5">
    <source>
        <dbReference type="ARBA" id="ARBA00023136"/>
    </source>
</evidence>